<organism evidence="3 4">
    <name type="scientific">Paradesertivirga mongoliensis</name>
    <dbReference type="NCBI Taxonomy" id="2100740"/>
    <lineage>
        <taxon>Bacteria</taxon>
        <taxon>Pseudomonadati</taxon>
        <taxon>Bacteroidota</taxon>
        <taxon>Sphingobacteriia</taxon>
        <taxon>Sphingobacteriales</taxon>
        <taxon>Sphingobacteriaceae</taxon>
        <taxon>Paradesertivirga</taxon>
    </lineage>
</organism>
<sequence>MKFKRIYRHLLFAAMALGLTACLKDDERFTTADIATHRIIELPATSQFRAVALPFEDRDTIISPITVNLAASEVASEDITVNLTTVNSKKVIDNYNNVNHSHVEILPSSLYTLQGTGLTVTIPKGSNTGKVNLQINAVDLDPSITYGLAFNITGVDKEGYVISGNLDTVLVTFGAKNDYDGAYSLEIRIDASDRPTVQTGVWGEWGGEVHLVTTSGSSVNLFDDWGFGQFIQPIITSTGGYSGFGQTNPRFTIDPATNKIISITNDAPVGTLNRRFEIDPEGPNYYDPAEKKIYASFIMTQTGFAPAKIKDVFTFVGPRP</sequence>
<keyword evidence="1" id="KW-0732">Signal</keyword>
<evidence type="ECO:0000313" key="4">
    <source>
        <dbReference type="Proteomes" id="UP001597387"/>
    </source>
</evidence>
<feature type="domain" description="BT-3987-like N-terminal" evidence="2">
    <location>
        <begin position="65"/>
        <end position="158"/>
    </location>
</feature>
<evidence type="ECO:0000313" key="3">
    <source>
        <dbReference type="EMBL" id="MFD2161690.1"/>
    </source>
</evidence>
<evidence type="ECO:0000259" key="2">
    <source>
        <dbReference type="Pfam" id="PF08522"/>
    </source>
</evidence>
<name>A0ABW4ZIH2_9SPHI</name>
<evidence type="ECO:0000256" key="1">
    <source>
        <dbReference type="SAM" id="SignalP"/>
    </source>
</evidence>
<comment type="caution">
    <text evidence="3">The sequence shown here is derived from an EMBL/GenBank/DDBJ whole genome shotgun (WGS) entry which is preliminary data.</text>
</comment>
<keyword evidence="4" id="KW-1185">Reference proteome</keyword>
<dbReference type="Proteomes" id="UP001597387">
    <property type="component" value="Unassembled WGS sequence"/>
</dbReference>
<protein>
    <submittedName>
        <fullName evidence="3">DUF1735 domain-containing protein</fullName>
    </submittedName>
</protein>
<dbReference type="EMBL" id="JBHUHZ010000001">
    <property type="protein sequence ID" value="MFD2161690.1"/>
    <property type="molecule type" value="Genomic_DNA"/>
</dbReference>
<proteinExistence type="predicted"/>
<accession>A0ABW4ZIH2</accession>
<feature type="signal peptide" evidence="1">
    <location>
        <begin position="1"/>
        <end position="23"/>
    </location>
</feature>
<dbReference type="Gene3D" id="2.60.40.1740">
    <property type="entry name" value="hypothetical protein (bacova_03559)"/>
    <property type="match status" value="1"/>
</dbReference>
<gene>
    <name evidence="3" type="ORF">ACFSJU_04750</name>
</gene>
<feature type="chain" id="PRO_5046636949" evidence="1">
    <location>
        <begin position="24"/>
        <end position="320"/>
    </location>
</feature>
<dbReference type="PROSITE" id="PS51257">
    <property type="entry name" value="PROKAR_LIPOPROTEIN"/>
    <property type="match status" value="1"/>
</dbReference>
<dbReference type="InterPro" id="IPR013728">
    <property type="entry name" value="BT_3987-like_N"/>
</dbReference>
<dbReference type="Pfam" id="PF08522">
    <property type="entry name" value="BT_3987-like_N"/>
    <property type="match status" value="1"/>
</dbReference>
<dbReference type="RefSeq" id="WP_255898755.1">
    <property type="nucleotide sequence ID" value="NZ_JAFMZO010000001.1"/>
</dbReference>
<reference evidence="4" key="1">
    <citation type="journal article" date="2019" name="Int. J. Syst. Evol. Microbiol.">
        <title>The Global Catalogue of Microorganisms (GCM) 10K type strain sequencing project: providing services to taxonomists for standard genome sequencing and annotation.</title>
        <authorList>
            <consortium name="The Broad Institute Genomics Platform"/>
            <consortium name="The Broad Institute Genome Sequencing Center for Infectious Disease"/>
            <person name="Wu L."/>
            <person name="Ma J."/>
        </authorList>
    </citation>
    <scope>NUCLEOTIDE SEQUENCE [LARGE SCALE GENOMIC DNA]</scope>
    <source>
        <strain evidence="4">KCTC 42217</strain>
    </source>
</reference>